<dbReference type="PANTHER" id="PTHR37694">
    <property type="entry name" value="SLR8022 PROTEIN"/>
    <property type="match status" value="1"/>
</dbReference>
<feature type="domain" description="Cupin type-2" evidence="1">
    <location>
        <begin position="39"/>
        <end position="97"/>
    </location>
</feature>
<protein>
    <submittedName>
        <fullName evidence="2">Cupin domain protein</fullName>
    </submittedName>
</protein>
<evidence type="ECO:0000259" key="1">
    <source>
        <dbReference type="Pfam" id="PF07883"/>
    </source>
</evidence>
<dbReference type="PANTHER" id="PTHR37694:SF1">
    <property type="entry name" value="SLR8022 PROTEIN"/>
    <property type="match status" value="1"/>
</dbReference>
<dbReference type="Gene3D" id="2.60.120.10">
    <property type="entry name" value="Jelly Rolls"/>
    <property type="match status" value="1"/>
</dbReference>
<dbReference type="EMBL" id="AEPE02000002">
    <property type="protein sequence ID" value="EFZ37863.1"/>
    <property type="molecule type" value="Genomic_DNA"/>
</dbReference>
<dbReference type="CDD" id="cd02230">
    <property type="entry name" value="cupin_HP0902-like"/>
    <property type="match status" value="1"/>
</dbReference>
<dbReference type="InterPro" id="IPR013096">
    <property type="entry name" value="Cupin_2"/>
</dbReference>
<dbReference type="eggNOG" id="COG1917">
    <property type="taxonomic scope" value="Bacteria"/>
</dbReference>
<sequence>MDKVIEKKKVLRPNELIDYAAGGIVSKEFEHSNAGSITLFAFDEGQRLSEHSAPYDATLLIIDGEAEVMIDGELYHPKAGEMIILPANHPHAVNAVHRFKMLITMIRG</sequence>
<proteinExistence type="predicted"/>
<dbReference type="Proteomes" id="UP000005580">
    <property type="component" value="Unassembled WGS sequence"/>
</dbReference>
<accession>E7RM82</accession>
<organism evidence="2 3">
    <name type="scientific">Hoylesella oralis ATCC 33269</name>
    <dbReference type="NCBI Taxonomy" id="873533"/>
    <lineage>
        <taxon>Bacteria</taxon>
        <taxon>Pseudomonadati</taxon>
        <taxon>Bacteroidota</taxon>
        <taxon>Bacteroidia</taxon>
        <taxon>Bacteroidales</taxon>
        <taxon>Prevotellaceae</taxon>
        <taxon>Hoylesella</taxon>
    </lineage>
</organism>
<comment type="caution">
    <text evidence="2">The sequence shown here is derived from an EMBL/GenBank/DDBJ whole genome shotgun (WGS) entry which is preliminary data.</text>
</comment>
<dbReference type="Pfam" id="PF07883">
    <property type="entry name" value="Cupin_2"/>
    <property type="match status" value="1"/>
</dbReference>
<dbReference type="AlphaFoldDB" id="E7RM82"/>
<reference evidence="2" key="1">
    <citation type="submission" date="2011-01" db="EMBL/GenBank/DDBJ databases">
        <authorList>
            <person name="Muzny D."/>
            <person name="Qin X."/>
            <person name="Buhay C."/>
            <person name="Dugan-Rocha S."/>
            <person name="Ding Y."/>
            <person name="Chen G."/>
            <person name="Hawes A."/>
            <person name="Holder M."/>
            <person name="Jhangiani S."/>
            <person name="Johnson A."/>
            <person name="Khan Z."/>
            <person name="Li Z."/>
            <person name="Liu W."/>
            <person name="Liu X."/>
            <person name="Perez L."/>
            <person name="Shen H."/>
            <person name="Wang Q."/>
            <person name="Watt J."/>
            <person name="Xi L."/>
            <person name="Xin Y."/>
            <person name="Zhou J."/>
            <person name="Deng J."/>
            <person name="Jiang H."/>
            <person name="Liu Y."/>
            <person name="Qu J."/>
            <person name="Song X.-Z."/>
            <person name="Zhang L."/>
            <person name="Villasana D."/>
            <person name="Johnson A."/>
            <person name="Liu J."/>
            <person name="Liyanage D."/>
            <person name="Lorensuhewa L."/>
            <person name="Robinson T."/>
            <person name="Song A."/>
            <person name="Song B.-B."/>
            <person name="Dinh H."/>
            <person name="Thornton R."/>
            <person name="Coyle M."/>
            <person name="Francisco L."/>
            <person name="Jackson L."/>
            <person name="Javaid M."/>
            <person name="Korchina V."/>
            <person name="Kovar C."/>
            <person name="Mata R."/>
            <person name="Mathew T."/>
            <person name="Ngo R."/>
            <person name="Nguyen L."/>
            <person name="Nguyen N."/>
            <person name="Okwuonu G."/>
            <person name="Ongeri F."/>
            <person name="Pham C."/>
            <person name="Simmons D."/>
            <person name="Wilczek-Boney K."/>
            <person name="Hale W."/>
            <person name="Jakkamsetti A."/>
            <person name="Pham P."/>
            <person name="Ruth R."/>
            <person name="San Lucas F."/>
            <person name="Warren J."/>
            <person name="Zhang J."/>
            <person name="Zhao Z."/>
            <person name="Zhou C."/>
            <person name="Zhu D."/>
            <person name="Lee S."/>
            <person name="Bess C."/>
            <person name="Blankenburg K."/>
            <person name="Forbes L."/>
            <person name="Fu Q."/>
            <person name="Gubbala S."/>
            <person name="Hirani K."/>
            <person name="Jayaseelan J.C."/>
            <person name="Lara F."/>
            <person name="Munidasa M."/>
            <person name="Palculict T."/>
            <person name="Patil S."/>
            <person name="Pu L.-L."/>
            <person name="Saada N."/>
            <person name="Tang L."/>
            <person name="Weissenberger G."/>
            <person name="Zhu Y."/>
            <person name="Hemphill L."/>
            <person name="Shang Y."/>
            <person name="Youmans B."/>
            <person name="Ayvaz T."/>
            <person name="Ross M."/>
            <person name="Santibanez J."/>
            <person name="Aqrawi P."/>
            <person name="Gross S."/>
            <person name="Joshi V."/>
            <person name="Fowler G."/>
            <person name="Nazareth L."/>
            <person name="Reid J."/>
            <person name="Worley K."/>
            <person name="Petrosino J."/>
            <person name="Highlander S."/>
            <person name="Gibbs R."/>
        </authorList>
    </citation>
    <scope>NUCLEOTIDE SEQUENCE [LARGE SCALE GENOMIC DNA]</scope>
    <source>
        <strain evidence="2">ATCC 33269</strain>
    </source>
</reference>
<dbReference type="InterPro" id="IPR011051">
    <property type="entry name" value="RmlC_Cupin_sf"/>
</dbReference>
<keyword evidence="3" id="KW-1185">Reference proteome</keyword>
<evidence type="ECO:0000313" key="2">
    <source>
        <dbReference type="EMBL" id="EFZ37863.1"/>
    </source>
</evidence>
<gene>
    <name evidence="2" type="ORF">HMPREF0663_10232</name>
</gene>
<dbReference type="STRING" id="28134.SAMN05444288_0622"/>
<dbReference type="RefSeq" id="WP_004368912.1">
    <property type="nucleotide sequence ID" value="NZ_GL833119.1"/>
</dbReference>
<dbReference type="InterPro" id="IPR014710">
    <property type="entry name" value="RmlC-like_jellyroll"/>
</dbReference>
<dbReference type="SUPFAM" id="SSF51182">
    <property type="entry name" value="RmlC-like cupins"/>
    <property type="match status" value="1"/>
</dbReference>
<evidence type="ECO:0000313" key="3">
    <source>
        <dbReference type="Proteomes" id="UP000005580"/>
    </source>
</evidence>
<name>E7RM82_9BACT</name>
<dbReference type="HOGENOM" id="CLU_141446_2_0_10"/>